<gene>
    <name evidence="2" type="ORF">SAMN02746066_04190</name>
</gene>
<dbReference type="STRING" id="1120996.SAMN02746066_04190"/>
<keyword evidence="3" id="KW-1185">Reference proteome</keyword>
<feature type="transmembrane region" description="Helical" evidence="1">
    <location>
        <begin position="21"/>
        <end position="38"/>
    </location>
</feature>
<dbReference type="AlphaFoldDB" id="A0A1M7N2G0"/>
<sequence>MKKGSGKVLIIKYIIKAYLKSLLCFLVSFSVVFAILIYTELYPKLESALDLKYNSPFVMIPLVGFVCMTVVCFLIGSLMYFYKYKRNKTKGKFYKEFSAVLNSQQESKK</sequence>
<reference evidence="2 3" key="1">
    <citation type="submission" date="2016-11" db="EMBL/GenBank/DDBJ databases">
        <authorList>
            <person name="Jaros S."/>
            <person name="Januszkiewicz K."/>
            <person name="Wedrychowicz H."/>
        </authorList>
    </citation>
    <scope>NUCLEOTIDE SEQUENCE [LARGE SCALE GENOMIC DNA]</scope>
    <source>
        <strain evidence="2 3">DSM 15930</strain>
    </source>
</reference>
<keyword evidence="1" id="KW-0472">Membrane</keyword>
<name>A0A1M7N2G0_9FIRM</name>
<protein>
    <submittedName>
        <fullName evidence="2">Uncharacterized protein</fullName>
    </submittedName>
</protein>
<organism evidence="2 3">
    <name type="scientific">Anaerosporobacter mobilis DSM 15930</name>
    <dbReference type="NCBI Taxonomy" id="1120996"/>
    <lineage>
        <taxon>Bacteria</taxon>
        <taxon>Bacillati</taxon>
        <taxon>Bacillota</taxon>
        <taxon>Clostridia</taxon>
        <taxon>Lachnospirales</taxon>
        <taxon>Lachnospiraceae</taxon>
        <taxon>Anaerosporobacter</taxon>
    </lineage>
</organism>
<accession>A0A1M7N2G0</accession>
<evidence type="ECO:0000313" key="2">
    <source>
        <dbReference type="EMBL" id="SHM97747.1"/>
    </source>
</evidence>
<dbReference type="EMBL" id="FRCP01000024">
    <property type="protein sequence ID" value="SHM97747.1"/>
    <property type="molecule type" value="Genomic_DNA"/>
</dbReference>
<keyword evidence="1" id="KW-0812">Transmembrane</keyword>
<keyword evidence="1" id="KW-1133">Transmembrane helix</keyword>
<dbReference type="RefSeq" id="WP_073291022.1">
    <property type="nucleotide sequence ID" value="NZ_FRCP01000024.1"/>
</dbReference>
<feature type="transmembrane region" description="Helical" evidence="1">
    <location>
        <begin position="58"/>
        <end position="82"/>
    </location>
</feature>
<dbReference type="Proteomes" id="UP000184038">
    <property type="component" value="Unassembled WGS sequence"/>
</dbReference>
<proteinExistence type="predicted"/>
<evidence type="ECO:0000256" key="1">
    <source>
        <dbReference type="SAM" id="Phobius"/>
    </source>
</evidence>
<evidence type="ECO:0000313" key="3">
    <source>
        <dbReference type="Proteomes" id="UP000184038"/>
    </source>
</evidence>
<dbReference type="OrthoDB" id="1828619at2"/>